<feature type="compositionally biased region" description="Polar residues" evidence="1">
    <location>
        <begin position="176"/>
        <end position="200"/>
    </location>
</feature>
<name>A0AAV4EN01_9GAST</name>
<accession>A0AAV4EN01</accession>
<gene>
    <name evidence="2" type="ORF">ElyMa_003574600</name>
</gene>
<reference evidence="2 3" key="1">
    <citation type="journal article" date="2021" name="Elife">
        <title>Chloroplast acquisition without the gene transfer in kleptoplastic sea slugs, Plakobranchus ocellatus.</title>
        <authorList>
            <person name="Maeda T."/>
            <person name="Takahashi S."/>
            <person name="Yoshida T."/>
            <person name="Shimamura S."/>
            <person name="Takaki Y."/>
            <person name="Nagai Y."/>
            <person name="Toyoda A."/>
            <person name="Suzuki Y."/>
            <person name="Arimoto A."/>
            <person name="Ishii H."/>
            <person name="Satoh N."/>
            <person name="Nishiyama T."/>
            <person name="Hasebe M."/>
            <person name="Maruyama T."/>
            <person name="Minagawa J."/>
            <person name="Obokata J."/>
            <person name="Shigenobu S."/>
        </authorList>
    </citation>
    <scope>NUCLEOTIDE SEQUENCE [LARGE SCALE GENOMIC DNA]</scope>
</reference>
<evidence type="ECO:0000313" key="3">
    <source>
        <dbReference type="Proteomes" id="UP000762676"/>
    </source>
</evidence>
<evidence type="ECO:0000256" key="1">
    <source>
        <dbReference type="SAM" id="MobiDB-lite"/>
    </source>
</evidence>
<feature type="non-terminal residue" evidence="2">
    <location>
        <position position="200"/>
    </location>
</feature>
<feature type="region of interest" description="Disordered" evidence="1">
    <location>
        <begin position="147"/>
        <end position="200"/>
    </location>
</feature>
<proteinExistence type="predicted"/>
<feature type="region of interest" description="Disordered" evidence="1">
    <location>
        <begin position="1"/>
        <end position="21"/>
    </location>
</feature>
<sequence>MVEDNFTDTELGEQENEDADTSTVLDDDVLLGAVLAKQLVFKEVINQATQTNWQWVTMAIRWRHAKLIVPTWIPLVRRPTVMIRVDSEDACNLRHGFKSISSLENGTSTTKTTEESRETLPMLEDTLHTAKDMGLTHLARPREVYNERTQSAWEEDDARVKEKVSLTESEPLARISENSTDEGSPSPHTKTIKSATLKNL</sequence>
<keyword evidence="3" id="KW-1185">Reference proteome</keyword>
<protein>
    <submittedName>
        <fullName evidence="2">Uncharacterized protein</fullName>
    </submittedName>
</protein>
<evidence type="ECO:0000313" key="2">
    <source>
        <dbReference type="EMBL" id="GFR62117.1"/>
    </source>
</evidence>
<dbReference type="Proteomes" id="UP000762676">
    <property type="component" value="Unassembled WGS sequence"/>
</dbReference>
<dbReference type="EMBL" id="BMAT01007322">
    <property type="protein sequence ID" value="GFR62117.1"/>
    <property type="molecule type" value="Genomic_DNA"/>
</dbReference>
<organism evidence="2 3">
    <name type="scientific">Elysia marginata</name>
    <dbReference type="NCBI Taxonomy" id="1093978"/>
    <lineage>
        <taxon>Eukaryota</taxon>
        <taxon>Metazoa</taxon>
        <taxon>Spiralia</taxon>
        <taxon>Lophotrochozoa</taxon>
        <taxon>Mollusca</taxon>
        <taxon>Gastropoda</taxon>
        <taxon>Heterobranchia</taxon>
        <taxon>Euthyneura</taxon>
        <taxon>Panpulmonata</taxon>
        <taxon>Sacoglossa</taxon>
        <taxon>Placobranchoidea</taxon>
        <taxon>Plakobranchidae</taxon>
        <taxon>Elysia</taxon>
    </lineage>
</organism>
<dbReference type="AlphaFoldDB" id="A0AAV4EN01"/>
<comment type="caution">
    <text evidence="2">The sequence shown here is derived from an EMBL/GenBank/DDBJ whole genome shotgun (WGS) entry which is preliminary data.</text>
</comment>